<name>A0AAF1AI99_DAUCS</name>
<evidence type="ECO:0000256" key="1">
    <source>
        <dbReference type="ARBA" id="ARBA00005771"/>
    </source>
</evidence>
<evidence type="ECO:0000259" key="4">
    <source>
        <dbReference type="Pfam" id="PF00685"/>
    </source>
</evidence>
<reference evidence="5" key="2">
    <citation type="submission" date="2022-03" db="EMBL/GenBank/DDBJ databases">
        <title>Draft title - Genomic analysis of global carrot germplasm unveils the trajectory of domestication and the origin of high carotenoid orange carrot.</title>
        <authorList>
            <person name="Iorizzo M."/>
            <person name="Ellison S."/>
            <person name="Senalik D."/>
            <person name="Macko-Podgorni A."/>
            <person name="Grzebelus D."/>
            <person name="Bostan H."/>
            <person name="Rolling W."/>
            <person name="Curaba J."/>
            <person name="Simon P."/>
        </authorList>
    </citation>
    <scope>NUCLEOTIDE SEQUENCE</scope>
    <source>
        <tissue evidence="5">Leaf</tissue>
    </source>
</reference>
<accession>A0AAF1AI99</accession>
<sequence length="201" mass="23500">MMSASVIEMTKKISKFQFSLLQLREIKLALKLFQAQENDIFLVTAPKSGTTWLKAVLYALINREACHPHDPHHPLLNQTPHQLVPWLEFAYLSGDDSEGKIVYLCRDIKDTFVSLFHFSNRINYLLFMRYEEMQNEPLVQLRRLAYCLGRPFFQEEENSENDFFFRSGLVGDWKNYLTTEMGSKLDQITEEKFKGTGLSMT</sequence>
<keyword evidence="6" id="KW-1185">Reference proteome</keyword>
<keyword evidence="2 3" id="KW-0808">Transferase</keyword>
<dbReference type="InterPro" id="IPR027417">
    <property type="entry name" value="P-loop_NTPase"/>
</dbReference>
<proteinExistence type="inferred from homology"/>
<protein>
    <recommendedName>
        <fullName evidence="3">Sulfotransferase</fullName>
        <ecNumber evidence="3">2.8.2.-</ecNumber>
    </recommendedName>
</protein>
<dbReference type="Proteomes" id="UP000077755">
    <property type="component" value="Chromosome 1"/>
</dbReference>
<dbReference type="SUPFAM" id="SSF52540">
    <property type="entry name" value="P-loop containing nucleoside triphosphate hydrolases"/>
    <property type="match status" value="1"/>
</dbReference>
<gene>
    <name evidence="5" type="ORF">DCAR_0102694</name>
</gene>
<dbReference type="GO" id="GO:0008146">
    <property type="term" value="F:sulfotransferase activity"/>
    <property type="evidence" value="ECO:0007669"/>
    <property type="project" value="InterPro"/>
</dbReference>
<feature type="domain" description="Sulfotransferase" evidence="4">
    <location>
        <begin position="157"/>
        <end position="197"/>
    </location>
</feature>
<feature type="domain" description="Sulfotransferase" evidence="4">
    <location>
        <begin position="38"/>
        <end position="89"/>
    </location>
</feature>
<reference evidence="5" key="1">
    <citation type="journal article" date="2016" name="Nat. Genet.">
        <title>A high-quality carrot genome assembly provides new insights into carotenoid accumulation and asterid genome evolution.</title>
        <authorList>
            <person name="Iorizzo M."/>
            <person name="Ellison S."/>
            <person name="Senalik D."/>
            <person name="Zeng P."/>
            <person name="Satapoomin P."/>
            <person name="Huang J."/>
            <person name="Bowman M."/>
            <person name="Iovene M."/>
            <person name="Sanseverino W."/>
            <person name="Cavagnaro P."/>
            <person name="Yildiz M."/>
            <person name="Macko-Podgorni A."/>
            <person name="Moranska E."/>
            <person name="Grzebelus E."/>
            <person name="Grzebelus D."/>
            <person name="Ashrafi H."/>
            <person name="Zheng Z."/>
            <person name="Cheng S."/>
            <person name="Spooner D."/>
            <person name="Van Deynze A."/>
            <person name="Simon P."/>
        </authorList>
    </citation>
    <scope>NUCLEOTIDE SEQUENCE</scope>
    <source>
        <tissue evidence="5">Leaf</tissue>
    </source>
</reference>
<evidence type="ECO:0000256" key="3">
    <source>
        <dbReference type="RuleBase" id="RU361155"/>
    </source>
</evidence>
<feature type="domain" description="Sulfotransferase" evidence="4">
    <location>
        <begin position="97"/>
        <end position="123"/>
    </location>
</feature>
<dbReference type="PANTHER" id="PTHR11783">
    <property type="entry name" value="SULFOTRANSFERASE SULT"/>
    <property type="match status" value="1"/>
</dbReference>
<comment type="similarity">
    <text evidence="1 3">Belongs to the sulfotransferase 1 family.</text>
</comment>
<evidence type="ECO:0000256" key="2">
    <source>
        <dbReference type="ARBA" id="ARBA00022679"/>
    </source>
</evidence>
<dbReference type="EC" id="2.8.2.-" evidence="3"/>
<dbReference type="Gene3D" id="3.40.50.300">
    <property type="entry name" value="P-loop containing nucleotide triphosphate hydrolases"/>
    <property type="match status" value="2"/>
</dbReference>
<dbReference type="EMBL" id="CP093343">
    <property type="protein sequence ID" value="WOG83518.1"/>
    <property type="molecule type" value="Genomic_DNA"/>
</dbReference>
<dbReference type="InterPro" id="IPR000863">
    <property type="entry name" value="Sulfotransferase_dom"/>
</dbReference>
<dbReference type="AlphaFoldDB" id="A0AAF1AI99"/>
<evidence type="ECO:0000313" key="6">
    <source>
        <dbReference type="Proteomes" id="UP000077755"/>
    </source>
</evidence>
<evidence type="ECO:0000313" key="5">
    <source>
        <dbReference type="EMBL" id="WOG83518.1"/>
    </source>
</evidence>
<dbReference type="Pfam" id="PF00685">
    <property type="entry name" value="Sulfotransfer_1"/>
    <property type="match status" value="3"/>
</dbReference>
<organism evidence="5 6">
    <name type="scientific">Daucus carota subsp. sativus</name>
    <name type="common">Carrot</name>
    <dbReference type="NCBI Taxonomy" id="79200"/>
    <lineage>
        <taxon>Eukaryota</taxon>
        <taxon>Viridiplantae</taxon>
        <taxon>Streptophyta</taxon>
        <taxon>Embryophyta</taxon>
        <taxon>Tracheophyta</taxon>
        <taxon>Spermatophyta</taxon>
        <taxon>Magnoliopsida</taxon>
        <taxon>eudicotyledons</taxon>
        <taxon>Gunneridae</taxon>
        <taxon>Pentapetalae</taxon>
        <taxon>asterids</taxon>
        <taxon>campanulids</taxon>
        <taxon>Apiales</taxon>
        <taxon>Apiaceae</taxon>
        <taxon>Apioideae</taxon>
        <taxon>Scandiceae</taxon>
        <taxon>Daucinae</taxon>
        <taxon>Daucus</taxon>
        <taxon>Daucus sect. Daucus</taxon>
    </lineage>
</organism>